<evidence type="ECO:0000313" key="2">
    <source>
        <dbReference type="EMBL" id="KJR87433.1"/>
    </source>
</evidence>
<gene>
    <name evidence="2" type="ORF">SPSK_01849</name>
</gene>
<accession>A0A0F2MCN1</accession>
<organism evidence="2 3">
    <name type="scientific">Sporothrix schenckii 1099-18</name>
    <dbReference type="NCBI Taxonomy" id="1397361"/>
    <lineage>
        <taxon>Eukaryota</taxon>
        <taxon>Fungi</taxon>
        <taxon>Dikarya</taxon>
        <taxon>Ascomycota</taxon>
        <taxon>Pezizomycotina</taxon>
        <taxon>Sordariomycetes</taxon>
        <taxon>Sordariomycetidae</taxon>
        <taxon>Ophiostomatales</taxon>
        <taxon>Ophiostomataceae</taxon>
        <taxon>Sporothrix</taxon>
    </lineage>
</organism>
<dbReference type="KEGG" id="ssck:SPSK_01849"/>
<dbReference type="GeneID" id="27664025"/>
<reference evidence="2 3" key="2">
    <citation type="journal article" date="2015" name="Eukaryot. Cell">
        <title>Asexual propagation of a virulent clone complex in a human and feline outbreak of sporotrichosis.</title>
        <authorList>
            <person name="Teixeira Mde M."/>
            <person name="Rodrigues A.M."/>
            <person name="Tsui C.K."/>
            <person name="de Almeida L.G."/>
            <person name="Van Diepeningen A.D."/>
            <person name="van den Ende B.G."/>
            <person name="Fernandes G.F."/>
            <person name="Kano R."/>
            <person name="Hamelin R.C."/>
            <person name="Lopes-Bezerra L.M."/>
            <person name="Vasconcelos A.T."/>
            <person name="de Hoog S."/>
            <person name="de Camargo Z.P."/>
            <person name="Felipe M.S."/>
        </authorList>
    </citation>
    <scope>NUCLEOTIDE SEQUENCE [LARGE SCALE GENOMIC DNA]</scope>
    <source>
        <strain evidence="2 3">1099-18</strain>
    </source>
</reference>
<evidence type="ECO:0000256" key="1">
    <source>
        <dbReference type="SAM" id="Coils"/>
    </source>
</evidence>
<dbReference type="EMBL" id="AXCR01000005">
    <property type="protein sequence ID" value="KJR87433.1"/>
    <property type="molecule type" value="Genomic_DNA"/>
</dbReference>
<sequence>MPRLPPAEKLSLVTRKNVRDEWENKKEELEKKLSDKLGVAWTFDINPLAIFPYAKNDWGKTSLGSILYSYADGAVYMLSSFVDREDKTSVDELNSIAHAHVLTMDLDEAGKNTYNGCEVQAGGRLAILFNEAYFGVNTDQALDKAKLLAALNNAPPAPGTASATTLSFAARASVRSEYDGQIEPIRAKMAKTLAREDIRLEPNFEAVFAKLSSPEAAGKVDQDNYERQLGYFMREYFDGVAYQLESQKFGSDDMLQEGFNEAVDKGIIAFRIVDKLSYGSYCEVVIEDGTLFVQSTLEKYGVNISYAAEKIIDQL</sequence>
<evidence type="ECO:0000313" key="3">
    <source>
        <dbReference type="Proteomes" id="UP000033710"/>
    </source>
</evidence>
<dbReference type="RefSeq" id="XP_016590109.1">
    <property type="nucleotide sequence ID" value="XM_016728748.1"/>
</dbReference>
<proteinExistence type="predicted"/>
<comment type="caution">
    <text evidence="2">The sequence shown here is derived from an EMBL/GenBank/DDBJ whole genome shotgun (WGS) entry which is preliminary data.</text>
</comment>
<dbReference type="AlphaFoldDB" id="A0A0F2MCN1"/>
<keyword evidence="1" id="KW-0175">Coiled coil</keyword>
<dbReference type="OrthoDB" id="2364174at2759"/>
<reference evidence="2 3" key="1">
    <citation type="journal article" date="2014" name="BMC Genomics">
        <title>Comparative genomics of the major fungal agents of human and animal Sporotrichosis: Sporothrix schenckii and Sporothrix brasiliensis.</title>
        <authorList>
            <person name="Teixeira M.M."/>
            <person name="de Almeida L.G."/>
            <person name="Kubitschek-Barreira P."/>
            <person name="Alves F.L."/>
            <person name="Kioshima E.S."/>
            <person name="Abadio A.K."/>
            <person name="Fernandes L."/>
            <person name="Derengowski L.S."/>
            <person name="Ferreira K.S."/>
            <person name="Souza R.C."/>
            <person name="Ruiz J.C."/>
            <person name="de Andrade N.C."/>
            <person name="Paes H.C."/>
            <person name="Nicola A.M."/>
            <person name="Albuquerque P."/>
            <person name="Gerber A.L."/>
            <person name="Martins V.P."/>
            <person name="Peconick L.D."/>
            <person name="Neto A.V."/>
            <person name="Chaucanez C.B."/>
            <person name="Silva P.A."/>
            <person name="Cunha O.L."/>
            <person name="de Oliveira F.F."/>
            <person name="dos Santos T.C."/>
            <person name="Barros A.L."/>
            <person name="Soares M.A."/>
            <person name="de Oliveira L.M."/>
            <person name="Marini M.M."/>
            <person name="Villalobos-Duno H."/>
            <person name="Cunha M.M."/>
            <person name="de Hoog S."/>
            <person name="da Silveira J.F."/>
            <person name="Henrissat B."/>
            <person name="Nino-Vega G.A."/>
            <person name="Cisalpino P.S."/>
            <person name="Mora-Montes H.M."/>
            <person name="Almeida S.R."/>
            <person name="Stajich J.E."/>
            <person name="Lopes-Bezerra L.M."/>
            <person name="Vasconcelos A.T."/>
            <person name="Felipe M.S."/>
        </authorList>
    </citation>
    <scope>NUCLEOTIDE SEQUENCE [LARGE SCALE GENOMIC DNA]</scope>
    <source>
        <strain evidence="2 3">1099-18</strain>
    </source>
</reference>
<feature type="coiled-coil region" evidence="1">
    <location>
        <begin position="12"/>
        <end position="39"/>
    </location>
</feature>
<name>A0A0F2MCN1_SPOSC</name>
<dbReference type="Proteomes" id="UP000033710">
    <property type="component" value="Unassembled WGS sequence"/>
</dbReference>
<protein>
    <submittedName>
        <fullName evidence="2">Uncharacterized protein</fullName>
    </submittedName>
</protein>
<dbReference type="VEuPathDB" id="FungiDB:SPSK_01849"/>